<proteinExistence type="predicted"/>
<dbReference type="PANTHER" id="PTHR44688:SF16">
    <property type="entry name" value="DNA-BINDING TRANSCRIPTIONAL ACTIVATOR DEVR_DOSR"/>
    <property type="match status" value="1"/>
</dbReference>
<evidence type="ECO:0000256" key="2">
    <source>
        <dbReference type="ARBA" id="ARBA00023125"/>
    </source>
</evidence>
<dbReference type="SUPFAM" id="SSF46894">
    <property type="entry name" value="C-terminal effector domain of the bipartite response regulators"/>
    <property type="match status" value="1"/>
</dbReference>
<comment type="caution">
    <text evidence="5">The sequence shown here is derived from an EMBL/GenBank/DDBJ whole genome shotgun (WGS) entry which is preliminary data.</text>
</comment>
<feature type="domain" description="HTH luxR-type" evidence="4">
    <location>
        <begin position="274"/>
        <end position="339"/>
    </location>
</feature>
<keyword evidence="1" id="KW-0805">Transcription regulation</keyword>
<dbReference type="InterPro" id="IPR000792">
    <property type="entry name" value="Tscrpt_reg_LuxR_C"/>
</dbReference>
<keyword evidence="3" id="KW-0804">Transcription</keyword>
<accession>A0ABP9NNV0</accession>
<evidence type="ECO:0000256" key="3">
    <source>
        <dbReference type="ARBA" id="ARBA00023163"/>
    </source>
</evidence>
<dbReference type="PROSITE" id="PS00622">
    <property type="entry name" value="HTH_LUXR_1"/>
    <property type="match status" value="1"/>
</dbReference>
<dbReference type="InterPro" id="IPR036388">
    <property type="entry name" value="WH-like_DNA-bd_sf"/>
</dbReference>
<keyword evidence="6" id="KW-1185">Reference proteome</keyword>
<evidence type="ECO:0000259" key="4">
    <source>
        <dbReference type="PROSITE" id="PS50043"/>
    </source>
</evidence>
<dbReference type="Gene3D" id="1.10.10.10">
    <property type="entry name" value="Winged helix-like DNA-binding domain superfamily/Winged helix DNA-binding domain"/>
    <property type="match status" value="1"/>
</dbReference>
<evidence type="ECO:0000313" key="5">
    <source>
        <dbReference type="EMBL" id="GAA5129163.1"/>
    </source>
</evidence>
<sequence length="351" mass="37977">MHRRAGARELSAHAARILGGAVPFEGICIVSMDPATLLPTGEFVENGLPDWAARRIAEIEIEGSDFNTFQTLARFTPSVGILSETTQGDLDRSVRHRELKRPNGHGDELRAALVTGSTMWGGISLFRGHRQPNFTAAEAATIAAVSPYLAEGLRRAQLFTTASESTQDEEAAVGVALVAPDNTITEADAAARRWLAELCDGAGQEALPVAVHTVVSRARRIATGEVSQGMLARSRVRTGSGQWLLLRGSTLGHGPYGQTALIVEPARPHELAPLIAESYGLTHRERCVVQLIAQGLSTNVIGDRLHLSPWTVQDHLKSIFEKVGVGTRGELVARLFFEHYVPSFTRETIRS</sequence>
<organism evidence="5 6">
    <name type="scientific">Pseudonocardia adelaidensis</name>
    <dbReference type="NCBI Taxonomy" id="648754"/>
    <lineage>
        <taxon>Bacteria</taxon>
        <taxon>Bacillati</taxon>
        <taxon>Actinomycetota</taxon>
        <taxon>Actinomycetes</taxon>
        <taxon>Pseudonocardiales</taxon>
        <taxon>Pseudonocardiaceae</taxon>
        <taxon>Pseudonocardia</taxon>
    </lineage>
</organism>
<dbReference type="PANTHER" id="PTHR44688">
    <property type="entry name" value="DNA-BINDING TRANSCRIPTIONAL ACTIVATOR DEVR_DOSR"/>
    <property type="match status" value="1"/>
</dbReference>
<keyword evidence="2" id="KW-0238">DNA-binding</keyword>
<evidence type="ECO:0000256" key="1">
    <source>
        <dbReference type="ARBA" id="ARBA00023015"/>
    </source>
</evidence>
<dbReference type="InterPro" id="IPR016032">
    <property type="entry name" value="Sig_transdc_resp-reg_C-effctor"/>
</dbReference>
<protein>
    <submittedName>
        <fullName evidence="5">LuxR C-terminal-related transcriptional regulator</fullName>
    </submittedName>
</protein>
<dbReference type="Pfam" id="PF00196">
    <property type="entry name" value="GerE"/>
    <property type="match status" value="1"/>
</dbReference>
<dbReference type="CDD" id="cd06170">
    <property type="entry name" value="LuxR_C_like"/>
    <property type="match status" value="1"/>
</dbReference>
<dbReference type="PROSITE" id="PS50043">
    <property type="entry name" value="HTH_LUXR_2"/>
    <property type="match status" value="1"/>
</dbReference>
<name>A0ABP9NNV0_9PSEU</name>
<dbReference type="PRINTS" id="PR00038">
    <property type="entry name" value="HTHLUXR"/>
</dbReference>
<dbReference type="Proteomes" id="UP001500804">
    <property type="component" value="Unassembled WGS sequence"/>
</dbReference>
<dbReference type="SMART" id="SM00421">
    <property type="entry name" value="HTH_LUXR"/>
    <property type="match status" value="1"/>
</dbReference>
<dbReference type="EMBL" id="BAABJO010000020">
    <property type="protein sequence ID" value="GAA5129163.1"/>
    <property type="molecule type" value="Genomic_DNA"/>
</dbReference>
<evidence type="ECO:0000313" key="6">
    <source>
        <dbReference type="Proteomes" id="UP001500804"/>
    </source>
</evidence>
<reference evidence="6" key="1">
    <citation type="journal article" date="2019" name="Int. J. Syst. Evol. Microbiol.">
        <title>The Global Catalogue of Microorganisms (GCM) 10K type strain sequencing project: providing services to taxonomists for standard genome sequencing and annotation.</title>
        <authorList>
            <consortium name="The Broad Institute Genomics Platform"/>
            <consortium name="The Broad Institute Genome Sequencing Center for Infectious Disease"/>
            <person name="Wu L."/>
            <person name="Ma J."/>
        </authorList>
    </citation>
    <scope>NUCLEOTIDE SEQUENCE [LARGE SCALE GENOMIC DNA]</scope>
    <source>
        <strain evidence="6">JCM 18302</strain>
    </source>
</reference>
<gene>
    <name evidence="5" type="ORF">GCM10023320_49240</name>
</gene>